<dbReference type="Proteomes" id="UP000019591">
    <property type="component" value="Plasmid EAL2_808p"/>
</dbReference>
<dbReference type="OrthoDB" id="9776955at2"/>
<dbReference type="Pfam" id="PF04392">
    <property type="entry name" value="ABC_sub_bind"/>
    <property type="match status" value="1"/>
</dbReference>
<keyword evidence="1" id="KW-0732">Signal</keyword>
<dbReference type="InterPro" id="IPR028082">
    <property type="entry name" value="Peripla_BP_I"/>
</dbReference>
<accession>W8TP61</accession>
<sequence length="326" mass="34028">MVRKIVSVFCASIILSTSLMAGCSKAPADSSASGSKTYKIGITQIVEHPALDDSRKGIIDALKEEGFVEGENLEIDFQNAQGDMPTAQTIAEGFVSAKKDMIVALSTPSSQAAVNATKEITIVFTAVTDPVGAGLVASLEKPGGNVAGISAAAPTEKQFELLKTLVPNAKKVGILYNTSEANSIFQVNTAKAISSKFGIGIVEIGITSSNDIDQSLSSVMGKIDVLYTPTDNIVSSSMPMVVNKCIENKLPLIAAEEAAVKAGALATDGINYYNLGLQTGKIAARILRGEAPQDIPVGAPENTELVINEETAKSIGITIPESLRKK</sequence>
<reference evidence="2 3" key="1">
    <citation type="journal article" date="2014" name="Genome Announc.">
        <title>Complete Genome Sequence of Amino Acid-Utilizing Eubacterium acidaminophilum al-2 (DSM 3953).</title>
        <authorList>
            <person name="Poehlein A."/>
            <person name="Andreesen J.R."/>
            <person name="Daniel R."/>
        </authorList>
    </citation>
    <scope>NUCLEOTIDE SEQUENCE [LARGE SCALE GENOMIC DNA]</scope>
    <source>
        <strain evidence="2 3">DSM 3953</strain>
        <plasmid evidence="3">Plasmid EAL2_808p</plasmid>
    </source>
</reference>
<evidence type="ECO:0000313" key="2">
    <source>
        <dbReference type="EMBL" id="AHM57942.1"/>
    </source>
</evidence>
<dbReference type="PANTHER" id="PTHR35271">
    <property type="entry name" value="ABC TRANSPORTER, SUBSTRATE-BINDING LIPOPROTEIN-RELATED"/>
    <property type="match status" value="1"/>
</dbReference>
<dbReference type="Gene3D" id="3.40.50.2300">
    <property type="match status" value="2"/>
</dbReference>
<dbReference type="SUPFAM" id="SSF53822">
    <property type="entry name" value="Periplasmic binding protein-like I"/>
    <property type="match status" value="1"/>
</dbReference>
<geneLocation type="plasmid" evidence="2 3">
    <name>EAL2_808p</name>
</geneLocation>
<organism evidence="2 3">
    <name type="scientific">Peptoclostridium acidaminophilum DSM 3953</name>
    <dbReference type="NCBI Taxonomy" id="1286171"/>
    <lineage>
        <taxon>Bacteria</taxon>
        <taxon>Bacillati</taxon>
        <taxon>Bacillota</taxon>
        <taxon>Clostridia</taxon>
        <taxon>Peptostreptococcales</taxon>
        <taxon>Peptoclostridiaceae</taxon>
        <taxon>Peptoclostridium</taxon>
    </lineage>
</organism>
<feature type="chain" id="PRO_5038353071" evidence="1">
    <location>
        <begin position="22"/>
        <end position="326"/>
    </location>
</feature>
<evidence type="ECO:0000313" key="3">
    <source>
        <dbReference type="Proteomes" id="UP000019591"/>
    </source>
</evidence>
<keyword evidence="3" id="KW-1185">Reference proteome</keyword>
<dbReference type="CDD" id="cd06325">
    <property type="entry name" value="PBP1_ABC_unchar_transporter"/>
    <property type="match status" value="1"/>
</dbReference>
<keyword evidence="2" id="KW-0614">Plasmid</keyword>
<protein>
    <submittedName>
        <fullName evidence="2">ABC-type uncharacterized transport system, periplasmic component</fullName>
    </submittedName>
</protein>
<proteinExistence type="predicted"/>
<dbReference type="EMBL" id="CP007453">
    <property type="protein sequence ID" value="AHM57942.1"/>
    <property type="molecule type" value="Genomic_DNA"/>
</dbReference>
<dbReference type="eggNOG" id="COG2984">
    <property type="taxonomic scope" value="Bacteria"/>
</dbReference>
<dbReference type="AlphaFoldDB" id="W8TP61"/>
<evidence type="ECO:0000256" key="1">
    <source>
        <dbReference type="SAM" id="SignalP"/>
    </source>
</evidence>
<feature type="signal peptide" evidence="1">
    <location>
        <begin position="1"/>
        <end position="21"/>
    </location>
</feature>
<dbReference type="InterPro" id="IPR007487">
    <property type="entry name" value="ABC_transpt-TYRBP-like"/>
</dbReference>
<dbReference type="HOGENOM" id="CLU_058196_1_0_9"/>
<dbReference type="RefSeq" id="WP_041693220.1">
    <property type="nucleotide sequence ID" value="NZ_CP007453.1"/>
</dbReference>
<dbReference type="PROSITE" id="PS51257">
    <property type="entry name" value="PROKAR_LIPOPROTEIN"/>
    <property type="match status" value="1"/>
</dbReference>
<dbReference type="KEGG" id="eac:EAL2_808p04380"/>
<gene>
    <name evidence="2" type="ORF">EAL2_808p04380</name>
</gene>
<name>W8TP61_PEPAC</name>
<dbReference type="PATRIC" id="fig|1286171.3.peg.2616"/>
<dbReference type="PANTHER" id="PTHR35271:SF1">
    <property type="entry name" value="ABC TRANSPORTER, SUBSTRATE-BINDING LIPOPROTEIN"/>
    <property type="match status" value="1"/>
</dbReference>